<dbReference type="Proteomes" id="UP000051883">
    <property type="component" value="Unassembled WGS sequence"/>
</dbReference>
<feature type="region of interest" description="Disordered" evidence="1">
    <location>
        <begin position="141"/>
        <end position="183"/>
    </location>
</feature>
<gene>
    <name evidence="3" type="ORF">FC31_GL001328</name>
    <name evidence="2" type="ORF">HMPREF0494_1198</name>
</gene>
<sequence>MNRAKIQDYIDQREEQRSDLYHYEALDEEHFQLNGHPYELVKEYRHAFSGEEFAKRFSNILSKYDYIVGDWGYDQLRLTGFYDRQNPLYNPEHGVETIEDFLYEDCNFGCAYFIVHNGQVHLPRQHRRRRHHARGPVIKERRRKANQADVKHRRNQHAQRVRTGKRQQKFVIRSRKQGEKNEQ</sequence>
<reference evidence="3 5" key="2">
    <citation type="journal article" date="2015" name="Genome Announc.">
        <title>Expanding the biotechnology potential of lactobacilli through comparative genomics of 213 strains and associated genera.</title>
        <authorList>
            <person name="Sun Z."/>
            <person name="Harris H.M."/>
            <person name="McCann A."/>
            <person name="Guo C."/>
            <person name="Argimon S."/>
            <person name="Zhang W."/>
            <person name="Yang X."/>
            <person name="Jeffery I.B."/>
            <person name="Cooney J.C."/>
            <person name="Kagawa T.F."/>
            <person name="Liu W."/>
            <person name="Song Y."/>
            <person name="Salvetti E."/>
            <person name="Wrobel A."/>
            <person name="Rasinkangas P."/>
            <person name="Parkhill J."/>
            <person name="Rea M.C."/>
            <person name="O'Sullivan O."/>
            <person name="Ritari J."/>
            <person name="Douillard F.P."/>
            <person name="Paul Ross R."/>
            <person name="Yang R."/>
            <person name="Briner A.E."/>
            <person name="Felis G.E."/>
            <person name="de Vos W.M."/>
            <person name="Barrangou R."/>
            <person name="Klaenhammer T.R."/>
            <person name="Caufield P.W."/>
            <person name="Cui Y."/>
            <person name="Zhang H."/>
            <person name="O'Toole P.W."/>
        </authorList>
    </citation>
    <scope>NUCLEOTIDE SEQUENCE [LARGE SCALE GENOMIC DNA]</scope>
    <source>
        <strain evidence="3 5">DSM 16041</strain>
    </source>
</reference>
<name>C8P7A4_9LACO</name>
<feature type="compositionally biased region" description="Basic residues" evidence="1">
    <location>
        <begin position="141"/>
        <end position="175"/>
    </location>
</feature>
<comment type="caution">
    <text evidence="2">The sequence shown here is derived from an EMBL/GenBank/DDBJ whole genome shotgun (WGS) entry which is preliminary data.</text>
</comment>
<evidence type="ECO:0000313" key="5">
    <source>
        <dbReference type="Proteomes" id="UP000051883"/>
    </source>
</evidence>
<proteinExistence type="predicted"/>
<evidence type="ECO:0000313" key="2">
    <source>
        <dbReference type="EMBL" id="EEW53648.1"/>
    </source>
</evidence>
<dbReference type="EMBL" id="AZDK01000033">
    <property type="protein sequence ID" value="KRK56476.1"/>
    <property type="molecule type" value="Genomic_DNA"/>
</dbReference>
<accession>C8P7A4</accession>
<keyword evidence="5" id="KW-1185">Reference proteome</keyword>
<dbReference type="InterPro" id="IPR009370">
    <property type="entry name" value="YutD-like"/>
</dbReference>
<evidence type="ECO:0008006" key="6">
    <source>
        <dbReference type="Google" id="ProtNLM"/>
    </source>
</evidence>
<dbReference type="Proteomes" id="UP000003675">
    <property type="component" value="Unassembled WGS sequence"/>
</dbReference>
<dbReference type="STRING" id="525309.HMPREF0494_1198"/>
<protein>
    <recommendedName>
        <fullName evidence="6">DUF1027 domain-containing protein</fullName>
    </recommendedName>
</protein>
<organism evidence="2 4">
    <name type="scientific">Limosilactobacillus antri DSM 16041</name>
    <dbReference type="NCBI Taxonomy" id="525309"/>
    <lineage>
        <taxon>Bacteria</taxon>
        <taxon>Bacillati</taxon>
        <taxon>Bacillota</taxon>
        <taxon>Bacilli</taxon>
        <taxon>Lactobacillales</taxon>
        <taxon>Lactobacillaceae</taxon>
        <taxon>Limosilactobacillus</taxon>
    </lineage>
</organism>
<dbReference type="RefSeq" id="WP_007124753.1">
    <property type="nucleotide sequence ID" value="NZ_AZDK01000033.1"/>
</dbReference>
<dbReference type="HOGENOM" id="CLU_080936_2_0_9"/>
<dbReference type="eggNOG" id="COG4470">
    <property type="taxonomic scope" value="Bacteria"/>
</dbReference>
<dbReference type="OrthoDB" id="1650379at2"/>
<dbReference type="InterPro" id="IPR038141">
    <property type="entry name" value="YutD-like_sf"/>
</dbReference>
<dbReference type="EMBL" id="ACLL01000028">
    <property type="protein sequence ID" value="EEW53648.1"/>
    <property type="molecule type" value="Genomic_DNA"/>
</dbReference>
<dbReference type="Gene3D" id="3.50.4.20">
    <property type="match status" value="1"/>
</dbReference>
<evidence type="ECO:0000313" key="3">
    <source>
        <dbReference type="EMBL" id="KRK56476.1"/>
    </source>
</evidence>
<dbReference type="PATRIC" id="fig|525309.8.peg.1341"/>
<evidence type="ECO:0000313" key="4">
    <source>
        <dbReference type="Proteomes" id="UP000003675"/>
    </source>
</evidence>
<dbReference type="AlphaFoldDB" id="C8P7A4"/>
<dbReference type="Pfam" id="PF06265">
    <property type="entry name" value="YutD-like"/>
    <property type="match status" value="1"/>
</dbReference>
<evidence type="ECO:0000256" key="1">
    <source>
        <dbReference type="SAM" id="MobiDB-lite"/>
    </source>
</evidence>
<reference evidence="2 4" key="1">
    <citation type="submission" date="2009-09" db="EMBL/GenBank/DDBJ databases">
        <authorList>
            <person name="Qin X."/>
            <person name="Bachman B."/>
            <person name="Battles P."/>
            <person name="Bell A."/>
            <person name="Bess C."/>
            <person name="Bickham C."/>
            <person name="Chaboub L."/>
            <person name="Chen D."/>
            <person name="Coyle M."/>
            <person name="Deiros D.R."/>
            <person name="Dinh H."/>
            <person name="Forbes L."/>
            <person name="Fowler G."/>
            <person name="Francisco L."/>
            <person name="Fu Q."/>
            <person name="Gubbala S."/>
            <person name="Hale W."/>
            <person name="Han Y."/>
            <person name="Hemphill L."/>
            <person name="Highlander S.K."/>
            <person name="Hirani K."/>
            <person name="Hogues M."/>
            <person name="Jackson L."/>
            <person name="Jakkamsetti A."/>
            <person name="Javaid M."/>
            <person name="Jiang H."/>
            <person name="Korchina V."/>
            <person name="Kovar C."/>
            <person name="Lara F."/>
            <person name="Lee S."/>
            <person name="Mata R."/>
            <person name="Mathew T."/>
            <person name="Moen C."/>
            <person name="Morales K."/>
            <person name="Munidasa M."/>
            <person name="Nazareth L."/>
            <person name="Ngo R."/>
            <person name="Nguyen L."/>
            <person name="Okwuonu G."/>
            <person name="Ongeri F."/>
            <person name="Patil S."/>
            <person name="Petrosino J."/>
            <person name="Pham C."/>
            <person name="Pham P."/>
            <person name="Pu L.-L."/>
            <person name="Puazo M."/>
            <person name="Raj R."/>
            <person name="Reid J."/>
            <person name="Rouhana J."/>
            <person name="Saada N."/>
            <person name="Shang Y."/>
            <person name="Simmons D."/>
            <person name="Thornton R."/>
            <person name="Warren J."/>
            <person name="Weissenberger G."/>
            <person name="Zhang J."/>
            <person name="Zhang L."/>
            <person name="Zhou C."/>
            <person name="Zhu D."/>
            <person name="Muzny D."/>
            <person name="Worley K."/>
            <person name="Gibbs R."/>
        </authorList>
    </citation>
    <scope>NUCLEOTIDE SEQUENCE [LARGE SCALE GENOMIC DNA]</scope>
    <source>
        <strain evidence="2 4">DSM 16041</strain>
    </source>
</reference>